<evidence type="ECO:0000313" key="4">
    <source>
        <dbReference type="Proteomes" id="UP001595279"/>
    </source>
</evidence>
<keyword evidence="2" id="KW-0732">Signal</keyword>
<keyword evidence="3" id="KW-0378">Hydrolase</keyword>
<evidence type="ECO:0000313" key="3">
    <source>
        <dbReference type="EMBL" id="MFC3041391.1"/>
    </source>
</evidence>
<accession>A0ABV7CY08</accession>
<dbReference type="PROSITE" id="PS51257">
    <property type="entry name" value="PROKAR_LIPOPROTEIN"/>
    <property type="match status" value="1"/>
</dbReference>
<organism evidence="3 4">
    <name type="scientific">Virgibacillus xinjiangensis</name>
    <dbReference type="NCBI Taxonomy" id="393090"/>
    <lineage>
        <taxon>Bacteria</taxon>
        <taxon>Bacillati</taxon>
        <taxon>Bacillota</taxon>
        <taxon>Bacilli</taxon>
        <taxon>Bacillales</taxon>
        <taxon>Bacillaceae</taxon>
        <taxon>Virgibacillus</taxon>
    </lineage>
</organism>
<comment type="caution">
    <text evidence="3">The sequence shown here is derived from an EMBL/GenBank/DDBJ whole genome shotgun (WGS) entry which is preliminary data.</text>
</comment>
<dbReference type="EMBL" id="JBHRSA010000049">
    <property type="protein sequence ID" value="MFC3041391.1"/>
    <property type="molecule type" value="Genomic_DNA"/>
</dbReference>
<dbReference type="InterPro" id="IPR019076">
    <property type="entry name" value="Spore_lipoprot_YhcN/YlaJ-like"/>
</dbReference>
<evidence type="ECO:0000256" key="2">
    <source>
        <dbReference type="SAM" id="SignalP"/>
    </source>
</evidence>
<feature type="signal peptide" evidence="2">
    <location>
        <begin position="1"/>
        <end position="20"/>
    </location>
</feature>
<feature type="region of interest" description="Disordered" evidence="1">
    <location>
        <begin position="20"/>
        <end position="52"/>
    </location>
</feature>
<feature type="chain" id="PRO_5045769715" evidence="2">
    <location>
        <begin position="21"/>
        <end position="182"/>
    </location>
</feature>
<dbReference type="RefSeq" id="WP_390273896.1">
    <property type="nucleotide sequence ID" value="NZ_JBHRSA010000049.1"/>
</dbReference>
<name>A0ABV7CY08_9BACI</name>
<keyword evidence="4" id="KW-1185">Reference proteome</keyword>
<dbReference type="Pfam" id="PF09580">
    <property type="entry name" value="Spore_YhcN_YlaJ"/>
    <property type="match status" value="1"/>
</dbReference>
<proteinExistence type="predicted"/>
<sequence>MKKQLLFISILTLVFLGACAPENNDPGTDEQEEIADELDPNTQMEENADPEMDERLGYVHYQRDEIENNEEANRDMEINRPQMADMITRTILQSEGFEQAATLVTDEEVLIAYEKNEKLNDDEAANTAAKTAESVMPGYFKIHVSDNIGLIDEIQSLHNSTTQNQNFDNTINQIIQEMEKPQ</sequence>
<keyword evidence="3" id="KW-0449">Lipoprotein</keyword>
<feature type="compositionally biased region" description="Acidic residues" evidence="1">
    <location>
        <begin position="27"/>
        <end position="39"/>
    </location>
</feature>
<dbReference type="GO" id="GO:0016787">
    <property type="term" value="F:hydrolase activity"/>
    <property type="evidence" value="ECO:0007669"/>
    <property type="project" value="UniProtKB-KW"/>
</dbReference>
<dbReference type="Proteomes" id="UP001595279">
    <property type="component" value="Unassembled WGS sequence"/>
</dbReference>
<protein>
    <submittedName>
        <fullName evidence="3">YhcN/YlaJ family sporulation lipoprotein</fullName>
    </submittedName>
</protein>
<evidence type="ECO:0000256" key="1">
    <source>
        <dbReference type="SAM" id="MobiDB-lite"/>
    </source>
</evidence>
<reference evidence="4" key="1">
    <citation type="journal article" date="2019" name="Int. J. Syst. Evol. Microbiol.">
        <title>The Global Catalogue of Microorganisms (GCM) 10K type strain sequencing project: providing services to taxonomists for standard genome sequencing and annotation.</title>
        <authorList>
            <consortium name="The Broad Institute Genomics Platform"/>
            <consortium name="The Broad Institute Genome Sequencing Center for Infectious Disease"/>
            <person name="Wu L."/>
            <person name="Ma J."/>
        </authorList>
    </citation>
    <scope>NUCLEOTIDE SEQUENCE [LARGE SCALE GENOMIC DNA]</scope>
    <source>
        <strain evidence="4">KCTC 13128</strain>
    </source>
</reference>
<gene>
    <name evidence="3" type="ORF">ACFOGI_14175</name>
</gene>